<evidence type="ECO:0000256" key="2">
    <source>
        <dbReference type="ARBA" id="ARBA00022840"/>
    </source>
</evidence>
<feature type="domain" description="FtsK" evidence="6">
    <location>
        <begin position="710"/>
        <end position="902"/>
    </location>
</feature>
<dbReference type="Pfam" id="PF01580">
    <property type="entry name" value="FtsK_SpoIIIE"/>
    <property type="match status" value="2"/>
</dbReference>
<organism evidence="7 8">
    <name type="scientific">Actinacidiphila cocklensis</name>
    <dbReference type="NCBI Taxonomy" id="887465"/>
    <lineage>
        <taxon>Bacteria</taxon>
        <taxon>Bacillati</taxon>
        <taxon>Actinomycetota</taxon>
        <taxon>Actinomycetes</taxon>
        <taxon>Kitasatosporales</taxon>
        <taxon>Streptomycetaceae</taxon>
        <taxon>Actinacidiphila</taxon>
    </lineage>
</organism>
<comment type="caution">
    <text evidence="7">The sequence shown here is derived from an EMBL/GenBank/DDBJ whole genome shotgun (WGS) entry which is preliminary data.</text>
</comment>
<sequence length="1558" mass="166030">MKLLVTTVDGERREQRDVLVDAAPNTPVSQLAPHLLAAHHGAGTATPAPAGSDPFGGDAAISSLAVAPETASAPENVSLYLGDRLLDPETPLAATGITHGSTLGLGRPTPAAATRYGPGRHEMPTPRRPGSAPVVELQVIGGPDAGRVHLLGPGAHGLGPAVDSSVRLEGTGVPEEGLRLTVCPDGTVLVVLPEDNAAVRLSLPQAPPPRPRPDVVALPPEPAPEDEGEQEPDPLPRGWTPWRLDGELVLGEHLLRVARPTRADAAVVPSVKEAGLDFNRPPRLLPPLQPETFRLPGPPDTPKRQPIPFMVMIAPMFVGVGMVYFFQSYFYLVFMLLSPVMGVSNWASGRRSGRREFRHAVAGYRLRRSSLEADVRAKVDTERRVRVASSPDPAVIGLMAVGPGARLWERRRSDPDNLILRIGTTRQQSLLQLDDASREDNHRSAFWQIPDMPIGVDMAGSQVVGIAGAEEPARALARWAVAQAAVLHSPRDLKICVLTDSGAADAWQWARWLPHTRSGLSSGQDNAPVILLGNDPETVANRVTELINVIRTRTLSQQATLRGALLNEPDTLVVLDGARGLRDVPGMVQVLKEGPACGIYPLCIDREERMLPEEASAVVSIAKHTLTLRRTGMPDVTGIRPDYVTAQWAERLARGIAPVHDVTPDATGGLPDRVSLLDLLDLEPPAGEVIAERWAKRPSSTAALVGQGFDRSTSFDLVKDGPHALIAGTTGSGKSELLQSLVAALAAVNRPDELTFVLVDYKGGSAFKDCVRLPHTLGMVTDLDSHLVQRALTSLTAELVRREHMLAAVGAKDHPEYRALRRREPQLPPMPRLLLVIDEFATLAREIPDFIPGLVGIAQRGRSLGLHMVLATQRPAGVVTNDIRANTNLRISLRVTDVTDSIDVLDVPDAASISSNTPGRALVRLGHRSALSFQTAYVGAPRPQAGRGPLPNPQADEGGDEPALWTTALPWQQLGRALRLPEDYDDQFPELERDEGPTDLMALVDGILDAARICGHQPQPSPWLPALPGVLDLSDLPAPAAPTNDGRLVPAAWAREDLPALQAQPPVMLDLDNFSHLYVVGMPRSGRSQVLRTIASALGRANSCADVHFYAVDAGGGALTALTELPHTGAVVPRADLERVSRLLNRITAELVRRQELLASRSAGTLSELRAMLPKDQRPPHIVLLIDGWDTLNALVVDIEDGRMISQVATLLREGAAAGVHVIATSERALTAGRIAALNDNRLILRMNDVGDYAMQGIERQRIPSEMGPGRGFRTEGGGELQVAVLPAGLSGQEQAEALRLIGAEATRRDRDVPARDRPFRIETLPTTVSFAEAYARAGAAERRPLMGLVGLGGDDVAPVWVDFSGVASTYVIAGPPGSGRSTALASLALSLLRAGTGVVAMAPRESPLRALEGRRGAAVVTSLSPTEQELTAALEEAGGAPAVVLVDDADLLSMTPADNWLREVATSGRDRALGVAVAGASESLVSPLSSWLGPVRRSRKGLLLSPQSIGEGDILGIRLPHNVIRTNRTPGRGYTTDASGGMLTILVPESDPATDAG</sequence>
<dbReference type="SUPFAM" id="SSF52540">
    <property type="entry name" value="P-loop containing nucleoside triphosphate hydrolases"/>
    <property type="match status" value="3"/>
</dbReference>
<keyword evidence="5" id="KW-0472">Membrane</keyword>
<dbReference type="GO" id="GO:0003677">
    <property type="term" value="F:DNA binding"/>
    <property type="evidence" value="ECO:0007669"/>
    <property type="project" value="InterPro"/>
</dbReference>
<dbReference type="PANTHER" id="PTHR22683:SF1">
    <property type="entry name" value="TYPE VII SECRETION SYSTEM PROTEIN ESSC"/>
    <property type="match status" value="1"/>
</dbReference>
<dbReference type="Proteomes" id="UP001152519">
    <property type="component" value="Unassembled WGS sequence"/>
</dbReference>
<feature type="domain" description="FtsK" evidence="6">
    <location>
        <begin position="1064"/>
        <end position="1254"/>
    </location>
</feature>
<evidence type="ECO:0000313" key="8">
    <source>
        <dbReference type="Proteomes" id="UP001152519"/>
    </source>
</evidence>
<gene>
    <name evidence="7" type="ORF">SCOCK_10038</name>
</gene>
<keyword evidence="5" id="KW-1133">Transmembrane helix</keyword>
<protein>
    <submittedName>
        <fullName evidence="7">DNA segregation ATPase FtsK/SpoIIIE, S-DNA-T family</fullName>
    </submittedName>
</protein>
<dbReference type="SMART" id="SM00382">
    <property type="entry name" value="AAA"/>
    <property type="match status" value="3"/>
</dbReference>
<evidence type="ECO:0000256" key="5">
    <source>
        <dbReference type="SAM" id="Phobius"/>
    </source>
</evidence>
<keyword evidence="5" id="KW-0812">Transmembrane</keyword>
<feature type="binding site" evidence="3">
    <location>
        <begin position="728"/>
        <end position="735"/>
    </location>
    <ligand>
        <name>ATP</name>
        <dbReference type="ChEBI" id="CHEBI:30616"/>
    </ligand>
</feature>
<dbReference type="InterPro" id="IPR050206">
    <property type="entry name" value="FtsK/SpoIIIE/SftA"/>
</dbReference>
<dbReference type="CDD" id="cd01127">
    <property type="entry name" value="TrwB_TraG_TraD_VirD4"/>
    <property type="match status" value="1"/>
</dbReference>
<evidence type="ECO:0000313" key="7">
    <source>
        <dbReference type="EMBL" id="CAG6390570.1"/>
    </source>
</evidence>
<feature type="binding site" evidence="3">
    <location>
        <begin position="1081"/>
        <end position="1088"/>
    </location>
    <ligand>
        <name>ATP</name>
        <dbReference type="ChEBI" id="CHEBI:30616"/>
    </ligand>
</feature>
<proteinExistence type="predicted"/>
<feature type="compositionally biased region" description="Acidic residues" evidence="4">
    <location>
        <begin position="223"/>
        <end position="232"/>
    </location>
</feature>
<dbReference type="InterPro" id="IPR003593">
    <property type="entry name" value="AAA+_ATPase"/>
</dbReference>
<keyword evidence="2 3" id="KW-0067">ATP-binding</keyword>
<evidence type="ECO:0000259" key="6">
    <source>
        <dbReference type="PROSITE" id="PS50901"/>
    </source>
</evidence>
<dbReference type="GO" id="GO:0005524">
    <property type="term" value="F:ATP binding"/>
    <property type="evidence" value="ECO:0007669"/>
    <property type="project" value="UniProtKB-UniRule"/>
</dbReference>
<dbReference type="EMBL" id="CAJSLV010000001">
    <property type="protein sequence ID" value="CAG6390570.1"/>
    <property type="molecule type" value="Genomic_DNA"/>
</dbReference>
<keyword evidence="8" id="KW-1185">Reference proteome</keyword>
<evidence type="ECO:0000256" key="1">
    <source>
        <dbReference type="ARBA" id="ARBA00022741"/>
    </source>
</evidence>
<dbReference type="RefSeq" id="WP_251483452.1">
    <property type="nucleotide sequence ID" value="NZ_CAJSLV010000001.1"/>
</dbReference>
<reference evidence="7" key="1">
    <citation type="submission" date="2021-05" db="EMBL/GenBank/DDBJ databases">
        <authorList>
            <person name="Arsene-Ploetze F."/>
        </authorList>
    </citation>
    <scope>NUCLEOTIDE SEQUENCE</scope>
    <source>
        <strain evidence="7">DSM 42138</strain>
    </source>
</reference>
<feature type="transmembrane region" description="Helical" evidence="5">
    <location>
        <begin position="307"/>
        <end position="325"/>
    </location>
</feature>
<dbReference type="PANTHER" id="PTHR22683">
    <property type="entry name" value="SPORULATION PROTEIN RELATED"/>
    <property type="match status" value="1"/>
</dbReference>
<dbReference type="InterPro" id="IPR002543">
    <property type="entry name" value="FtsK_dom"/>
</dbReference>
<evidence type="ECO:0000256" key="3">
    <source>
        <dbReference type="PROSITE-ProRule" id="PRU00289"/>
    </source>
</evidence>
<feature type="region of interest" description="Disordered" evidence="4">
    <location>
        <begin position="938"/>
        <end position="960"/>
    </location>
</feature>
<dbReference type="PROSITE" id="PS50901">
    <property type="entry name" value="FTSK"/>
    <property type="match status" value="2"/>
</dbReference>
<dbReference type="InterPro" id="IPR027417">
    <property type="entry name" value="P-loop_NTPase"/>
</dbReference>
<feature type="region of interest" description="Disordered" evidence="4">
    <location>
        <begin position="202"/>
        <end position="238"/>
    </location>
</feature>
<evidence type="ECO:0000256" key="4">
    <source>
        <dbReference type="SAM" id="MobiDB-lite"/>
    </source>
</evidence>
<accession>A0A9W4E107</accession>
<keyword evidence="1 3" id="KW-0547">Nucleotide-binding</keyword>
<name>A0A9W4E107_9ACTN</name>
<dbReference type="Gene3D" id="3.40.50.300">
    <property type="entry name" value="P-loop containing nucleotide triphosphate hydrolases"/>
    <property type="match status" value="4"/>
</dbReference>